<name>A0A1G7RSE1_CHIFI</name>
<gene>
    <name evidence="1" type="ORF">SAMN04488121_103596</name>
</gene>
<dbReference type="AlphaFoldDB" id="A0A1G7RSE1"/>
<evidence type="ECO:0000313" key="1">
    <source>
        <dbReference type="EMBL" id="SDG13696.1"/>
    </source>
</evidence>
<sequence>METNSMTVVNVGPILEDLLTTIKKEAIPEYVYLNRSAPALHRNALGIMEDTLPEILVLLGIRSLMVNSSYDYTPLNTLRIDIPEATKEEYLWPYLRKDEVIRELQSLFRNCRMVGFDNWAAMSSASSVWDGLLSDVIKPLERNDLEFLFYLGDPVEKLSFQVGEALDIVSDFSQNGQVTFALDEGEAINLWKMLNGVGKDVSLGEQTYVDFRRKYYSIFRTMDIARVLIYSASTAMVFTAKEQFAITRKIVDHEIEVAPDARLNYIVGFSTGLALGLSMAHCIALGLIVFGAQGELKASPEKKDLVRYTEEWIADLQKTATINLYGE</sequence>
<reference evidence="1 2" key="1">
    <citation type="submission" date="2016-10" db="EMBL/GenBank/DDBJ databases">
        <authorList>
            <person name="de Groot N.N."/>
        </authorList>
    </citation>
    <scope>NUCLEOTIDE SEQUENCE [LARGE SCALE GENOMIC DNA]</scope>
    <source>
        <strain evidence="1 2">DSM 527</strain>
    </source>
</reference>
<proteinExistence type="predicted"/>
<dbReference type="Proteomes" id="UP000199045">
    <property type="component" value="Unassembled WGS sequence"/>
</dbReference>
<dbReference type="EMBL" id="FNBN01000003">
    <property type="protein sequence ID" value="SDG13696.1"/>
    <property type="molecule type" value="Genomic_DNA"/>
</dbReference>
<organism evidence="1 2">
    <name type="scientific">Chitinophaga filiformis</name>
    <name type="common">Myxococcus filiformis</name>
    <name type="synonym">Flexibacter filiformis</name>
    <dbReference type="NCBI Taxonomy" id="104663"/>
    <lineage>
        <taxon>Bacteria</taxon>
        <taxon>Pseudomonadati</taxon>
        <taxon>Bacteroidota</taxon>
        <taxon>Chitinophagia</taxon>
        <taxon>Chitinophagales</taxon>
        <taxon>Chitinophagaceae</taxon>
        <taxon>Chitinophaga</taxon>
    </lineage>
</organism>
<dbReference type="RefSeq" id="WP_143011482.1">
    <property type="nucleotide sequence ID" value="NZ_FNBN01000003.1"/>
</dbReference>
<dbReference type="STRING" id="104663.SAMN04488121_103596"/>
<dbReference type="OrthoDB" id="787163at2"/>
<accession>A0A1G7RSE1</accession>
<evidence type="ECO:0000313" key="2">
    <source>
        <dbReference type="Proteomes" id="UP000199045"/>
    </source>
</evidence>
<protein>
    <submittedName>
        <fullName evidence="1">Uncharacterized protein</fullName>
    </submittedName>
</protein>